<dbReference type="Proteomes" id="UP000238296">
    <property type="component" value="Unassembled WGS sequence"/>
</dbReference>
<feature type="compositionally biased region" description="Pro residues" evidence="1">
    <location>
        <begin position="251"/>
        <end position="262"/>
    </location>
</feature>
<feature type="compositionally biased region" description="Basic and acidic residues" evidence="1">
    <location>
        <begin position="29"/>
        <end position="52"/>
    </location>
</feature>
<protein>
    <submittedName>
        <fullName evidence="2">Uncharacterized protein</fullName>
    </submittedName>
</protein>
<reference evidence="2 3" key="1">
    <citation type="journal article" date="2017" name="Int. J. Syst. Evol. Microbiol.">
        <title>Mycobacterium talmoniae sp. nov., a slowly growing mycobacterium isolated from human respiratory samples.</title>
        <authorList>
            <person name="Davidson R.M."/>
            <person name="DeGroote M.A."/>
            <person name="Marola J.L."/>
            <person name="Buss S."/>
            <person name="Jones V."/>
            <person name="McNeil M.R."/>
            <person name="Freifeld A.G."/>
            <person name="Elaine Epperson L."/>
            <person name="Hasan N.A."/>
            <person name="Jackson M."/>
            <person name="Iwen P.C."/>
            <person name="Salfinger M."/>
            <person name="Strong M."/>
        </authorList>
    </citation>
    <scope>NUCLEOTIDE SEQUENCE [LARGE SCALE GENOMIC DNA]</scope>
    <source>
        <strain evidence="2 3">ATCC BAA-2683</strain>
    </source>
</reference>
<proteinExistence type="predicted"/>
<accession>A0A2S8BHV4</accession>
<feature type="compositionally biased region" description="Polar residues" evidence="1">
    <location>
        <begin position="1"/>
        <end position="11"/>
    </location>
</feature>
<organism evidence="2 3">
    <name type="scientific">Mycobacterium talmoniae</name>
    <dbReference type="NCBI Taxonomy" id="1858794"/>
    <lineage>
        <taxon>Bacteria</taxon>
        <taxon>Bacillati</taxon>
        <taxon>Actinomycetota</taxon>
        <taxon>Actinomycetes</taxon>
        <taxon>Mycobacteriales</taxon>
        <taxon>Mycobacteriaceae</taxon>
        <taxon>Mycobacterium</taxon>
    </lineage>
</organism>
<evidence type="ECO:0000313" key="3">
    <source>
        <dbReference type="Proteomes" id="UP000238296"/>
    </source>
</evidence>
<feature type="compositionally biased region" description="Basic residues" evidence="1">
    <location>
        <begin position="292"/>
        <end position="302"/>
    </location>
</feature>
<dbReference type="AlphaFoldDB" id="A0A2S8BHV4"/>
<feature type="compositionally biased region" description="Basic and acidic residues" evidence="1">
    <location>
        <begin position="12"/>
        <end position="21"/>
    </location>
</feature>
<comment type="caution">
    <text evidence="2">The sequence shown here is derived from an EMBL/GenBank/DDBJ whole genome shotgun (WGS) entry which is preliminary data.</text>
</comment>
<feature type="compositionally biased region" description="Polar residues" evidence="1">
    <location>
        <begin position="224"/>
        <end position="233"/>
    </location>
</feature>
<name>A0A2S8BHV4_9MYCO</name>
<gene>
    <name evidence="2" type="ORF">C1Y40_03569</name>
</gene>
<dbReference type="EMBL" id="PPEA01000521">
    <property type="protein sequence ID" value="PQM46271.1"/>
    <property type="molecule type" value="Genomic_DNA"/>
</dbReference>
<feature type="region of interest" description="Disordered" evidence="1">
    <location>
        <begin position="158"/>
        <end position="302"/>
    </location>
</feature>
<feature type="compositionally biased region" description="Low complexity" evidence="1">
    <location>
        <begin position="237"/>
        <end position="250"/>
    </location>
</feature>
<evidence type="ECO:0000256" key="1">
    <source>
        <dbReference type="SAM" id="MobiDB-lite"/>
    </source>
</evidence>
<sequence length="302" mass="31844">MHRTWSGTLTDQEGRTADAGRDAFQAGERLSRETAEKYETIRRSNKSAHDSASELRSALLTIAENGNSRIEEIQQSKDSLPIKVGKITEVVADCQTQANAKAAACAGNMLTDIQHVLDKHGIQVSAQQFASDNGFDTTRMFRSPNTAKIRQQVETTLNAFGPPEGTQALGNPIPPPDAPAPSAGNPRSTFVGDTPDLTTSVGAAAAQPQDAPTYAGQAPKLPPTGTSSATPTYVGQAPALSPSSGSAPAPTGSPTPAPPNAGPAPVSRPVYRLHPHHPCPRPVFQPLACHHPPPHPPRRRRI</sequence>
<evidence type="ECO:0000313" key="2">
    <source>
        <dbReference type="EMBL" id="PQM46271.1"/>
    </source>
</evidence>
<feature type="region of interest" description="Disordered" evidence="1">
    <location>
        <begin position="1"/>
        <end position="52"/>
    </location>
</feature>